<keyword evidence="17" id="KW-1185">Reference proteome</keyword>
<evidence type="ECO:0000313" key="16">
    <source>
        <dbReference type="EMBL" id="KAF6019481.1"/>
    </source>
</evidence>
<dbReference type="GO" id="GO:0016757">
    <property type="term" value="F:glycosyltransferase activity"/>
    <property type="evidence" value="ECO:0007669"/>
    <property type="project" value="UniProtKB-KW"/>
</dbReference>
<dbReference type="InterPro" id="IPR040911">
    <property type="entry name" value="Exostosin_GT47"/>
</dbReference>
<keyword evidence="8" id="KW-0735">Signal-anchor</keyword>
<dbReference type="OrthoDB" id="5954868at2759"/>
<comment type="similarity">
    <text evidence="3">Belongs to the glycosyltransferase 47 family.</text>
</comment>
<comment type="pathway">
    <text evidence="2">Protein modification; protein glycosylation.</text>
</comment>
<keyword evidence="4" id="KW-0328">Glycosyltransferase</keyword>
<dbReference type="GO" id="GO:0015012">
    <property type="term" value="P:heparan sulfate proteoglycan biosynthetic process"/>
    <property type="evidence" value="ECO:0007669"/>
    <property type="project" value="UniProtKB-ARBA"/>
</dbReference>
<evidence type="ECO:0000256" key="3">
    <source>
        <dbReference type="ARBA" id="ARBA00010271"/>
    </source>
</evidence>
<keyword evidence="11" id="KW-1015">Disulfide bond</keyword>
<feature type="domain" description="Exostosin GT47" evidence="14">
    <location>
        <begin position="92"/>
        <end position="375"/>
    </location>
</feature>
<dbReference type="Gene3D" id="3.90.550.10">
    <property type="entry name" value="Spore Coat Polysaccharide Biosynthesis Protein SpsA, Chain A"/>
    <property type="match status" value="1"/>
</dbReference>
<keyword evidence="7" id="KW-0256">Endoplasmic reticulum</keyword>
<keyword evidence="12" id="KW-0325">Glycoprotein</keyword>
<evidence type="ECO:0000256" key="9">
    <source>
        <dbReference type="ARBA" id="ARBA00022989"/>
    </source>
</evidence>
<evidence type="ECO:0000256" key="13">
    <source>
        <dbReference type="SAM" id="Phobius"/>
    </source>
</evidence>
<gene>
    <name evidence="16" type="ORF">EB796_022223</name>
</gene>
<keyword evidence="6 13" id="KW-0812">Transmembrane</keyword>
<dbReference type="PANTHER" id="PTHR48261:SF3">
    <property type="entry name" value="EXOSTOSIN GLYCOSYLTRANSFERASE 1"/>
    <property type="match status" value="1"/>
</dbReference>
<dbReference type="Pfam" id="PF03016">
    <property type="entry name" value="Exostosin_GT47"/>
    <property type="match status" value="1"/>
</dbReference>
<evidence type="ECO:0000256" key="8">
    <source>
        <dbReference type="ARBA" id="ARBA00022968"/>
    </source>
</evidence>
<dbReference type="EMBL" id="VXIV02003228">
    <property type="protein sequence ID" value="KAF6019481.1"/>
    <property type="molecule type" value="Genomic_DNA"/>
</dbReference>
<comment type="caution">
    <text evidence="16">The sequence shown here is derived from an EMBL/GenBank/DDBJ whole genome shotgun (WGS) entry which is preliminary data.</text>
</comment>
<dbReference type="AlphaFoldDB" id="A0A7J7J1C6"/>
<evidence type="ECO:0000256" key="12">
    <source>
        <dbReference type="ARBA" id="ARBA00023180"/>
    </source>
</evidence>
<proteinExistence type="inferred from homology"/>
<evidence type="ECO:0000256" key="2">
    <source>
        <dbReference type="ARBA" id="ARBA00004922"/>
    </source>
</evidence>
<keyword evidence="9 13" id="KW-1133">Transmembrane helix</keyword>
<keyword evidence="10 13" id="KW-0472">Membrane</keyword>
<evidence type="ECO:0000259" key="15">
    <source>
        <dbReference type="Pfam" id="PF09258"/>
    </source>
</evidence>
<name>A0A7J7J1C6_BUGNE</name>
<dbReference type="PANTHER" id="PTHR48261">
    <property type="entry name" value="ACETYLGLUCOSAMINYLTRANSFERASE"/>
    <property type="match status" value="1"/>
</dbReference>
<keyword evidence="5" id="KW-0808">Transferase</keyword>
<organism evidence="16 17">
    <name type="scientific">Bugula neritina</name>
    <name type="common">Brown bryozoan</name>
    <name type="synonym">Sertularia neritina</name>
    <dbReference type="NCBI Taxonomy" id="10212"/>
    <lineage>
        <taxon>Eukaryota</taxon>
        <taxon>Metazoa</taxon>
        <taxon>Spiralia</taxon>
        <taxon>Lophotrochozoa</taxon>
        <taxon>Bryozoa</taxon>
        <taxon>Gymnolaemata</taxon>
        <taxon>Cheilostomatida</taxon>
        <taxon>Flustrina</taxon>
        <taxon>Buguloidea</taxon>
        <taxon>Bugulidae</taxon>
        <taxon>Bugula</taxon>
    </lineage>
</organism>
<evidence type="ECO:0000256" key="6">
    <source>
        <dbReference type="ARBA" id="ARBA00022692"/>
    </source>
</evidence>
<evidence type="ECO:0000256" key="10">
    <source>
        <dbReference type="ARBA" id="ARBA00023136"/>
    </source>
</evidence>
<feature type="domain" description="Glycosyl transferase 64" evidence="15">
    <location>
        <begin position="457"/>
        <end position="689"/>
    </location>
</feature>
<evidence type="ECO:0000256" key="5">
    <source>
        <dbReference type="ARBA" id="ARBA00022679"/>
    </source>
</evidence>
<evidence type="ECO:0000256" key="11">
    <source>
        <dbReference type="ARBA" id="ARBA00023157"/>
    </source>
</evidence>
<evidence type="ECO:0000256" key="7">
    <source>
        <dbReference type="ARBA" id="ARBA00022824"/>
    </source>
</evidence>
<evidence type="ECO:0000259" key="14">
    <source>
        <dbReference type="Pfam" id="PF03016"/>
    </source>
</evidence>
<dbReference type="GO" id="GO:0005789">
    <property type="term" value="C:endoplasmic reticulum membrane"/>
    <property type="evidence" value="ECO:0007669"/>
    <property type="project" value="UniProtKB-SubCell"/>
</dbReference>
<accession>A0A7J7J1C6</accession>
<dbReference type="InterPro" id="IPR015338">
    <property type="entry name" value="GT64_dom"/>
</dbReference>
<dbReference type="InterPro" id="IPR004263">
    <property type="entry name" value="Exostosin"/>
</dbReference>
<evidence type="ECO:0000313" key="17">
    <source>
        <dbReference type="Proteomes" id="UP000593567"/>
    </source>
</evidence>
<protein>
    <submittedName>
        <fullName evidence="16">EXT1</fullName>
    </submittedName>
</protein>
<dbReference type="Proteomes" id="UP000593567">
    <property type="component" value="Unassembled WGS sequence"/>
</dbReference>
<sequence length="707" mass="81664">MQQFRRSTYVAILICITLTSVILYCSKYCLTHHKSLLINRDIKGLLPAHSYIADADSLPDHSPSIIDHVINRNPTNPFNCRMDNCFDFSKCKNGFYVYVYPIDNNNELSESYKKILNVIKSSQYYTTDVNLACIFISNIDALDRDHLSSDYTHNLQLKLNQLPLWNNGKNHIIYNLYSGTWPDYSEHFDVDIGEAMLAKASVSTHKFRAGFDISLPLFHKTLPEKAGEPGQLLNLKIPANKKYLLAFKGKRYLTGVGSVSRNSLYHLHNNNDIILLTTCRHGKNWEKFADERCSIDNELYDKYDYEDLLANSTFCLVPRGRRLGSFRFLEVLQYGCIPVLLSNSWELPFSDVIDWRQAAIWADESLLYQISQSLRSVPYTKISSLQQQSQLLWSKYFSSFENIVLSTLQIIKERVDSHNAASRAMWNSYPGVYSLTSSYSKDLSLFPFFSKTNNSQFTALLYITERSASLRKILSNISSATDINSIYVFVVGNKELTSFVSTVSKSIGKIPVHTHFVSNIIESYLFYKEFPTDAVILINQRDHVLTEELDFSFSVWKEFPSRIVGYLARSHLWHSGEQKYHYTSKLSYQYSTILTDTAAVHKYYLFQVMDYANRWSHVDMINQCSDMLLNFIVSDITSLPPIKIGSRHKFNSLSAQLFKHHDLCFNLVYQQFGYLPLKMSHVRLDPALFKDSVSRTRKRYVNLEKTK</sequence>
<feature type="transmembrane region" description="Helical" evidence="13">
    <location>
        <begin position="7"/>
        <end position="24"/>
    </location>
</feature>
<evidence type="ECO:0000256" key="1">
    <source>
        <dbReference type="ARBA" id="ARBA00004648"/>
    </source>
</evidence>
<evidence type="ECO:0000256" key="4">
    <source>
        <dbReference type="ARBA" id="ARBA00022676"/>
    </source>
</evidence>
<dbReference type="InterPro" id="IPR029044">
    <property type="entry name" value="Nucleotide-diphossugar_trans"/>
</dbReference>
<dbReference type="Pfam" id="PF09258">
    <property type="entry name" value="Glyco_transf_64"/>
    <property type="match status" value="1"/>
</dbReference>
<comment type="subcellular location">
    <subcellularLocation>
        <location evidence="1">Endoplasmic reticulum membrane</location>
        <topology evidence="1">Single-pass type II membrane protein</topology>
    </subcellularLocation>
</comment>
<reference evidence="16" key="1">
    <citation type="submission" date="2020-06" db="EMBL/GenBank/DDBJ databases">
        <title>Draft genome of Bugula neritina, a colonial animal packing powerful symbionts and potential medicines.</title>
        <authorList>
            <person name="Rayko M."/>
        </authorList>
    </citation>
    <scope>NUCLEOTIDE SEQUENCE [LARGE SCALE GENOMIC DNA]</scope>
    <source>
        <strain evidence="16">Kwan_BN1</strain>
    </source>
</reference>